<evidence type="ECO:0000313" key="4">
    <source>
        <dbReference type="EMBL" id="MBD8498002.1"/>
    </source>
</evidence>
<feature type="region of interest" description="Disordered" evidence="1">
    <location>
        <begin position="30"/>
        <end position="52"/>
    </location>
</feature>
<dbReference type="Proteomes" id="UP000634529">
    <property type="component" value="Unassembled WGS sequence"/>
</dbReference>
<dbReference type="PANTHER" id="PTHR46928">
    <property type="entry name" value="MESENCHYME-SPECIFIC CELL SURFACE GLYCOPROTEIN"/>
    <property type="match status" value="1"/>
</dbReference>
<dbReference type="RefSeq" id="WP_192024405.1">
    <property type="nucleotide sequence ID" value="NZ_JACYTN010000003.1"/>
</dbReference>
<dbReference type="InterPro" id="IPR055188">
    <property type="entry name" value="Choice_anch_I"/>
</dbReference>
<dbReference type="PANTHER" id="PTHR46928:SF1">
    <property type="entry name" value="MESENCHYME-SPECIFIC CELL SURFACE GLYCOPROTEIN"/>
    <property type="match status" value="1"/>
</dbReference>
<feature type="chain" id="PRO_5045597548" evidence="2">
    <location>
        <begin position="28"/>
        <end position="463"/>
    </location>
</feature>
<feature type="signal peptide" evidence="2">
    <location>
        <begin position="1"/>
        <end position="27"/>
    </location>
</feature>
<evidence type="ECO:0000313" key="5">
    <source>
        <dbReference type="Proteomes" id="UP000634529"/>
    </source>
</evidence>
<sequence length="463" mass="49582">MNRKRWFISVTLACVLSTASLFSTAFASNDHDKHSSHQSGDHNHKHNETKVKPTSGFQLAATYAMPSKAAEIISSTPDGNTLLVTEANLGSISVVSIKDLKNIQTVKQISLKSISPDAEVTSVVVTPNGKYALAAVRTGDNVNNANKGVIAVVDIAAGTIAKTYEVGIGPDAIDLSKDGRTAVVAIEDEELDPVLDEIDFSKVKRPGSVAILSFPQADVLNGTVTDVPIDLTNVGPNVTYPNDPQPEYAAISPDGKTAAVTLQENNAIALIDLQSKKVTKVFGLGTTKHKADLKTDGVVSITEDLTARPEPDGIVWSADGKYLYTANEGDLGSNEFKDGVYSGGRNIMAWDRNGNVVYDSLDLIDRVNAEAGVYPDDRSPKRGSEVENLTIGKFDGKQILAVCSERGNTILFFNVTNPLKPKYLGLVPSGGKAPEGIHKVNKRDLFVSADEKTGTLSFYEYKD</sequence>
<dbReference type="InterPro" id="IPR011044">
    <property type="entry name" value="Quino_amine_DH_bsu"/>
</dbReference>
<dbReference type="InterPro" id="IPR015943">
    <property type="entry name" value="WD40/YVTN_repeat-like_dom_sf"/>
</dbReference>
<dbReference type="Gene3D" id="2.130.10.10">
    <property type="entry name" value="YVTN repeat-like/Quinoprotein amine dehydrogenase"/>
    <property type="match status" value="2"/>
</dbReference>
<organism evidence="4 5">
    <name type="scientific">Paenibacillus arenosi</name>
    <dbReference type="NCBI Taxonomy" id="2774142"/>
    <lineage>
        <taxon>Bacteria</taxon>
        <taxon>Bacillati</taxon>
        <taxon>Bacillota</taxon>
        <taxon>Bacilli</taxon>
        <taxon>Bacillales</taxon>
        <taxon>Paenibacillaceae</taxon>
        <taxon>Paenibacillus</taxon>
    </lineage>
</organism>
<dbReference type="EMBL" id="JACYTN010000003">
    <property type="protein sequence ID" value="MBD8498002.1"/>
    <property type="molecule type" value="Genomic_DNA"/>
</dbReference>
<comment type="caution">
    <text evidence="4">The sequence shown here is derived from an EMBL/GenBank/DDBJ whole genome shotgun (WGS) entry which is preliminary data.</text>
</comment>
<name>A0ABR9AV48_9BACL</name>
<reference evidence="4 5" key="1">
    <citation type="submission" date="2020-09" db="EMBL/GenBank/DDBJ databases">
        <title>Paenibacillus sp. CAU 1523 isolated from sand of Haeundae Beach.</title>
        <authorList>
            <person name="Kim W."/>
        </authorList>
    </citation>
    <scope>NUCLEOTIDE SEQUENCE [LARGE SCALE GENOMIC DNA]</scope>
    <source>
        <strain evidence="4 5">CAU 1523</strain>
    </source>
</reference>
<proteinExistence type="predicted"/>
<feature type="domain" description="Choice-of-anchor I" evidence="3">
    <location>
        <begin position="68"/>
        <end position="290"/>
    </location>
</feature>
<accession>A0ABR9AV48</accession>
<keyword evidence="5" id="KW-1185">Reference proteome</keyword>
<dbReference type="Pfam" id="PF22494">
    <property type="entry name" value="choice_anch_I"/>
    <property type="match status" value="1"/>
</dbReference>
<dbReference type="SUPFAM" id="SSF50969">
    <property type="entry name" value="YVTN repeat-like/Quinoprotein amine dehydrogenase"/>
    <property type="match status" value="1"/>
</dbReference>
<gene>
    <name evidence="4" type="ORF">IFO66_06745</name>
</gene>
<evidence type="ECO:0000256" key="1">
    <source>
        <dbReference type="SAM" id="MobiDB-lite"/>
    </source>
</evidence>
<keyword evidence="2" id="KW-0732">Signal</keyword>
<evidence type="ECO:0000256" key="2">
    <source>
        <dbReference type="SAM" id="SignalP"/>
    </source>
</evidence>
<evidence type="ECO:0000259" key="3">
    <source>
        <dbReference type="Pfam" id="PF22494"/>
    </source>
</evidence>
<dbReference type="InterPro" id="IPR052956">
    <property type="entry name" value="Mesenchyme-surface_protein"/>
</dbReference>
<feature type="compositionally biased region" description="Basic and acidic residues" evidence="1">
    <location>
        <begin position="30"/>
        <end position="51"/>
    </location>
</feature>
<protein>
    <submittedName>
        <fullName evidence="4">YncE family protein</fullName>
    </submittedName>
</protein>